<evidence type="ECO:0000313" key="5">
    <source>
        <dbReference type="EMBL" id="KAG2589180.1"/>
    </source>
</evidence>
<keyword evidence="1" id="KW-0813">Transport</keyword>
<evidence type="ECO:0000256" key="1">
    <source>
        <dbReference type="ARBA" id="ARBA00022448"/>
    </source>
</evidence>
<feature type="compositionally biased region" description="Basic and acidic residues" evidence="3">
    <location>
        <begin position="25"/>
        <end position="40"/>
    </location>
</feature>
<name>A0A8T0RUP5_PANVG</name>
<dbReference type="Pfam" id="PF05641">
    <property type="entry name" value="Agenet"/>
    <property type="match status" value="3"/>
</dbReference>
<proteinExistence type="predicted"/>
<feature type="compositionally biased region" description="Pro residues" evidence="3">
    <location>
        <begin position="1"/>
        <end position="10"/>
    </location>
</feature>
<feature type="region of interest" description="Disordered" evidence="3">
    <location>
        <begin position="1"/>
        <end position="74"/>
    </location>
</feature>
<dbReference type="SMART" id="SM00743">
    <property type="entry name" value="Agenet"/>
    <property type="match status" value="4"/>
</dbReference>
<feature type="compositionally biased region" description="Basic and acidic residues" evidence="3">
    <location>
        <begin position="54"/>
        <end position="66"/>
    </location>
</feature>
<dbReference type="Pfam" id="PF05266">
    <property type="entry name" value="DUF724"/>
    <property type="match status" value="1"/>
</dbReference>
<feature type="domain" description="Agenet" evidence="4">
    <location>
        <begin position="144"/>
        <end position="212"/>
    </location>
</feature>
<protein>
    <recommendedName>
        <fullName evidence="4">Agenet domain-containing protein</fullName>
    </recommendedName>
</protein>
<evidence type="ECO:0000256" key="3">
    <source>
        <dbReference type="SAM" id="MobiDB-lite"/>
    </source>
</evidence>
<dbReference type="InterPro" id="IPR014002">
    <property type="entry name" value="Agenet_dom_plant"/>
</dbReference>
<organism evidence="5 6">
    <name type="scientific">Panicum virgatum</name>
    <name type="common">Blackwell switchgrass</name>
    <dbReference type="NCBI Taxonomy" id="38727"/>
    <lineage>
        <taxon>Eukaryota</taxon>
        <taxon>Viridiplantae</taxon>
        <taxon>Streptophyta</taxon>
        <taxon>Embryophyta</taxon>
        <taxon>Tracheophyta</taxon>
        <taxon>Spermatophyta</taxon>
        <taxon>Magnoliopsida</taxon>
        <taxon>Liliopsida</taxon>
        <taxon>Poales</taxon>
        <taxon>Poaceae</taxon>
        <taxon>PACMAD clade</taxon>
        <taxon>Panicoideae</taxon>
        <taxon>Panicodae</taxon>
        <taxon>Paniceae</taxon>
        <taxon>Panicinae</taxon>
        <taxon>Panicum</taxon>
        <taxon>Panicum sect. Hiantes</taxon>
    </lineage>
</organism>
<dbReference type="EMBL" id="CM029046">
    <property type="protein sequence ID" value="KAG2589180.1"/>
    <property type="molecule type" value="Genomic_DNA"/>
</dbReference>
<dbReference type="PANTHER" id="PTHR31917">
    <property type="entry name" value="AGENET DOMAIN-CONTAINING PROTEIN-RELATED"/>
    <property type="match status" value="1"/>
</dbReference>
<feature type="domain" description="Agenet" evidence="4">
    <location>
        <begin position="226"/>
        <end position="292"/>
    </location>
</feature>
<evidence type="ECO:0000256" key="2">
    <source>
        <dbReference type="ARBA" id="ARBA00022604"/>
    </source>
</evidence>
<dbReference type="AlphaFoldDB" id="A0A8T0RUP5"/>
<feature type="domain" description="Agenet" evidence="4">
    <location>
        <begin position="72"/>
        <end position="142"/>
    </location>
</feature>
<keyword evidence="2" id="KW-0341">Growth regulation</keyword>
<sequence length="1230" mass="136233">MPPPSPPPRSRLPRPWLSLTPPGRSTREGRSHPRAPDRQRLAMVRGRPRRRGRARAELGGEAARADGEEDPVPFRLGTPVEVRSDDSGFAGSFYEATVVGYQTSGPGYVVAYSTLTRSGDGGSPLREKAAAADVRPRPPPALPRGFAVHEMVEAFHNDGWWAGVVSAFSPAVPEDETSERPWRRVYRVCFPTTRELLEFEETALRPNRVFQGERWVPAAEAENGIPLFRDGSEVEVSRSVETFGKYWSPAIILKVIGATSFLVQYKDVREDGEQVTEILDSQYIRPSRKIIHMDSKYRFPPSSHVEVFHEGSWWTGAILEILDNESPKKYVVKIKSEDADMDDLECVDLLTVDHTQLRPKYNWYRGKWVRFLTEKPANRGPQLTPWKRPLSAALAACSDSVELTLSAPCNDSEEIRDEPGSYLKEINSEDVVLKKFCPDLVVCNEHDQIKHMLSSSPEKVVKQQNTLLPFESHLTVPSQSSLIGFCSLKYDPKLCLSGQVELSSSRMITMHSVSQTGQLQASLFGAFGQLRPLPQGPIFRMQSHTIDFGSIVGSAKSFTDQGKQANEKCGNLMAGSKQNTNFGSFSGTGLSRKRLFTGQGKQANDKDCYLMTGSNWNINYGSSSGTDLSTKRLMESVSPQTALLLGRRPKIMQKRKRMADKKVKEASKLAAISEEPTVPNNDDGKDLPENLDPGPVLLSEVNTVTHTDSRPRKDDKGSQGVSVFLRESSVADEIIPSGVPIGLNKFHQEDYIGLAQQGATEVSVLIEKSMLSITPAFDNPGEAHVFTSYSSTQCGNEAASANKSLIIMDQGTSEEFCQQSSVMDDDANVSLLPSADSCEDTGDKDNMEAMVKYVGSYAVPTENVSSMGIVAPNRLLSSENPEDADHQEYTCNMPETKHAGADGLSSVISFPAFKKFAAHKQQGISQQDHSSAMIEFAAEGIQSIENSEITQLSSISMSSFTEAEQGGTSIDPKYSEHTVMSKFVPSKTQGSRMSLLQRSLDVRESIMADRTTESLAIENLPFMKTSPMWEQIEAMEVFRNVPQRPNFHNFQQHVPELREGMALGLMLSFANLAESIRRLSIHDEVALFEEKMKGLSLLEADGFDVRHLRSRLETLLHIRNVCSELQAAIKELKNRSSHNETDNRHLSAQIDLLNMTVRHLELQAYLFRCITQSAISQKMNNASEDLRLKTEAGMLERSYLSAEQQFNSAATASWPTKLHLSSTGPAAASD</sequence>
<accession>A0A8T0RUP5</accession>
<dbReference type="Proteomes" id="UP000823388">
    <property type="component" value="Chromosome 5N"/>
</dbReference>
<comment type="caution">
    <text evidence="5">The sequence shown here is derived from an EMBL/GenBank/DDBJ whole genome shotgun (WGS) entry which is preliminary data.</text>
</comment>
<gene>
    <name evidence="5" type="ORF">PVAP13_5NG352900</name>
</gene>
<feature type="domain" description="Agenet" evidence="4">
    <location>
        <begin position="297"/>
        <end position="365"/>
    </location>
</feature>
<feature type="compositionally biased region" description="Low complexity" evidence="3">
    <location>
        <begin position="13"/>
        <end position="22"/>
    </location>
</feature>
<reference evidence="5 6" key="1">
    <citation type="submission" date="2020-05" db="EMBL/GenBank/DDBJ databases">
        <title>WGS assembly of Panicum virgatum.</title>
        <authorList>
            <person name="Lovell J.T."/>
            <person name="Jenkins J."/>
            <person name="Shu S."/>
            <person name="Juenger T.E."/>
            <person name="Schmutz J."/>
        </authorList>
    </citation>
    <scope>NUCLEOTIDE SEQUENCE [LARGE SCALE GENOMIC DNA]</scope>
    <source>
        <strain evidence="6">cv. AP13</strain>
    </source>
</reference>
<evidence type="ECO:0000259" key="4">
    <source>
        <dbReference type="SMART" id="SM00743"/>
    </source>
</evidence>
<dbReference type="InterPro" id="IPR007930">
    <property type="entry name" value="DUF724"/>
</dbReference>
<dbReference type="InterPro" id="IPR008395">
    <property type="entry name" value="Agenet-like_dom"/>
</dbReference>
<keyword evidence="6" id="KW-1185">Reference proteome</keyword>
<dbReference type="CDD" id="cd20406">
    <property type="entry name" value="Tudor_Agenet_AtDUF_rpt2_4"/>
    <property type="match status" value="2"/>
</dbReference>
<feature type="region of interest" description="Disordered" evidence="3">
    <location>
        <begin position="119"/>
        <end position="139"/>
    </location>
</feature>
<dbReference type="PANTHER" id="PTHR31917:SF147">
    <property type="entry name" value="AGENET DOMAIN-CONTAINING PROTEIN"/>
    <property type="match status" value="1"/>
</dbReference>
<evidence type="ECO:0000313" key="6">
    <source>
        <dbReference type="Proteomes" id="UP000823388"/>
    </source>
</evidence>
<feature type="compositionally biased region" description="Basic and acidic residues" evidence="3">
    <location>
        <begin position="125"/>
        <end position="136"/>
    </location>
</feature>